<organism evidence="2 3">
    <name type="scientific">Hondaea fermentalgiana</name>
    <dbReference type="NCBI Taxonomy" id="2315210"/>
    <lineage>
        <taxon>Eukaryota</taxon>
        <taxon>Sar</taxon>
        <taxon>Stramenopiles</taxon>
        <taxon>Bigyra</taxon>
        <taxon>Labyrinthulomycetes</taxon>
        <taxon>Thraustochytrida</taxon>
        <taxon>Thraustochytriidae</taxon>
        <taxon>Hondaea</taxon>
    </lineage>
</organism>
<gene>
    <name evidence="2" type="ORF">FCC1311_066981</name>
</gene>
<accession>A0A2R5GX59</accession>
<keyword evidence="2" id="KW-0808">Transferase</keyword>
<protein>
    <submittedName>
        <fullName evidence="2">Sterol 3-beta-glucosyltransferase</fullName>
    </submittedName>
</protein>
<keyword evidence="3" id="KW-1185">Reference proteome</keyword>
<dbReference type="Pfam" id="PF03033">
    <property type="entry name" value="Glyco_transf_28"/>
    <property type="match status" value="1"/>
</dbReference>
<evidence type="ECO:0000259" key="1">
    <source>
        <dbReference type="Pfam" id="PF03033"/>
    </source>
</evidence>
<evidence type="ECO:0000313" key="2">
    <source>
        <dbReference type="EMBL" id="GBG32534.1"/>
    </source>
</evidence>
<dbReference type="AlphaFoldDB" id="A0A2R5GX59"/>
<dbReference type="PANTHER" id="PTHR48050">
    <property type="entry name" value="STEROL 3-BETA-GLUCOSYLTRANSFERASE"/>
    <property type="match status" value="1"/>
</dbReference>
<dbReference type="SUPFAM" id="SSF53756">
    <property type="entry name" value="UDP-Glycosyltransferase/glycogen phosphorylase"/>
    <property type="match status" value="1"/>
</dbReference>
<comment type="caution">
    <text evidence="2">The sequence shown here is derived from an EMBL/GenBank/DDBJ whole genome shotgun (WGS) entry which is preliminary data.</text>
</comment>
<dbReference type="GO" id="GO:0005975">
    <property type="term" value="P:carbohydrate metabolic process"/>
    <property type="evidence" value="ECO:0007669"/>
    <property type="project" value="InterPro"/>
</dbReference>
<dbReference type="EMBL" id="BEYU01000124">
    <property type="protein sequence ID" value="GBG32534.1"/>
    <property type="molecule type" value="Genomic_DNA"/>
</dbReference>
<dbReference type="Gene3D" id="3.40.50.2000">
    <property type="entry name" value="Glycogen Phosphorylase B"/>
    <property type="match status" value="2"/>
</dbReference>
<dbReference type="InterPro" id="IPR004276">
    <property type="entry name" value="GlycoTrans_28_N"/>
</dbReference>
<reference evidence="2 3" key="1">
    <citation type="submission" date="2017-12" db="EMBL/GenBank/DDBJ databases">
        <title>Sequencing, de novo assembly and annotation of complete genome of a new Thraustochytrid species, strain FCC1311.</title>
        <authorList>
            <person name="Sedici K."/>
            <person name="Godart F."/>
            <person name="Aiese Cigliano R."/>
            <person name="Sanseverino W."/>
            <person name="Barakat M."/>
            <person name="Ortet P."/>
            <person name="Marechal E."/>
            <person name="Cagnac O."/>
            <person name="Amato A."/>
        </authorList>
    </citation>
    <scope>NUCLEOTIDE SEQUENCE [LARGE SCALE GENOMIC DNA]</scope>
</reference>
<dbReference type="InParanoid" id="A0A2R5GX59"/>
<dbReference type="OrthoDB" id="415978at2759"/>
<dbReference type="Proteomes" id="UP000241890">
    <property type="component" value="Unassembled WGS sequence"/>
</dbReference>
<proteinExistence type="predicted"/>
<dbReference type="PANTHER" id="PTHR48050:SF13">
    <property type="entry name" value="STEROL 3-BETA-GLUCOSYLTRANSFERASE UGT80A2"/>
    <property type="match status" value="1"/>
</dbReference>
<evidence type="ECO:0000313" key="3">
    <source>
        <dbReference type="Proteomes" id="UP000241890"/>
    </source>
</evidence>
<dbReference type="InterPro" id="IPR050426">
    <property type="entry name" value="Glycosyltransferase_28"/>
</dbReference>
<dbReference type="GO" id="GO:0016758">
    <property type="term" value="F:hexosyltransferase activity"/>
    <property type="evidence" value="ECO:0007669"/>
    <property type="project" value="InterPro"/>
</dbReference>
<name>A0A2R5GX59_9STRA</name>
<sequence>MEYLSFGFGLDPSTRLEISLLVQHRRTPEEELGRIEVSLGELAAQPVCELVLCSRDGDRVLVGGNSRGAVSVLRISLDSSSLPRSWYGPRATDANGKPYERHLFIMTRGTRGDVQPFVALACALANNFNWRVTICTELRYKSFVESHTATLERGAVQFCVSGGDTQRRVDSKVARWAIQRNSTSMQHVMMAYSEVEFFDSEAAIFHHVRRLKPDCLMFGFTLAHVAMIVRPADWSASSTVLTNYILLRGQTVPDLDADLSDFIKTARARNNKVIILAFSSMPVERAKILEVADLLVSQCSHEVAIVALMGDHAFHPEGFSHDCPQERRILELAAKGRILCLRGAPYDRLFAEVDAIVTHGGMGATSECLLAGVPVIVTGVLLFDQRFWGRRCHDLGIGPYPVHISDFPSVCVEIIDRAVADDSSWRGNAKDLAHRIKDSLRNDPSGSNLNAACVHAMVRYAPVFSHDGSRSMYKFYRDRRVPGSMRARIMGMDNFVVRALQQTVSTFFGVVHYSLYTATYVRSKIFRM</sequence>
<feature type="domain" description="Glycosyltransferase family 28 N-terminal" evidence="1">
    <location>
        <begin position="104"/>
        <end position="153"/>
    </location>
</feature>